<dbReference type="Pfam" id="PF22780">
    <property type="entry name" value="HI0933_like_1st"/>
    <property type="match status" value="1"/>
</dbReference>
<evidence type="ECO:0000256" key="1">
    <source>
        <dbReference type="ARBA" id="ARBA00001974"/>
    </source>
</evidence>
<keyword evidence="2" id="KW-0285">Flavoprotein</keyword>
<dbReference type="InterPro" id="IPR023166">
    <property type="entry name" value="BaiN-like_dom_sf"/>
</dbReference>
<evidence type="ECO:0000313" key="7">
    <source>
        <dbReference type="Proteomes" id="UP000316238"/>
    </source>
</evidence>
<feature type="domain" description="RsdA/BaiN/AoA(So)-like Rossmann fold-like" evidence="4">
    <location>
        <begin position="13"/>
        <end position="416"/>
    </location>
</feature>
<comment type="caution">
    <text evidence="6">The sequence shown here is derived from an EMBL/GenBank/DDBJ whole genome shotgun (WGS) entry which is preliminary data.</text>
</comment>
<dbReference type="AlphaFoldDB" id="A0A521FYU5"/>
<protein>
    <recommendedName>
        <fullName evidence="8">Flavoprotein, HI0933 family</fullName>
    </recommendedName>
</protein>
<dbReference type="Proteomes" id="UP000316238">
    <property type="component" value="Unassembled WGS sequence"/>
</dbReference>
<dbReference type="PRINTS" id="PR00411">
    <property type="entry name" value="PNDRDTASEI"/>
</dbReference>
<feature type="domain" description="RsdA/BaiN/AoA(So)-like insert" evidence="5">
    <location>
        <begin position="200"/>
        <end position="363"/>
    </location>
</feature>
<evidence type="ECO:0000259" key="4">
    <source>
        <dbReference type="Pfam" id="PF03486"/>
    </source>
</evidence>
<gene>
    <name evidence="6" type="ORF">CDV28_1477</name>
</gene>
<evidence type="ECO:0008006" key="8">
    <source>
        <dbReference type="Google" id="ProtNLM"/>
    </source>
</evidence>
<organism evidence="6 7">
    <name type="scientific">Candidatus Electronema aureum</name>
    <dbReference type="NCBI Taxonomy" id="2005002"/>
    <lineage>
        <taxon>Bacteria</taxon>
        <taxon>Pseudomonadati</taxon>
        <taxon>Thermodesulfobacteriota</taxon>
        <taxon>Desulfobulbia</taxon>
        <taxon>Desulfobulbales</taxon>
        <taxon>Desulfobulbaceae</taxon>
        <taxon>Candidatus Electronema</taxon>
    </lineage>
</organism>
<evidence type="ECO:0000313" key="6">
    <source>
        <dbReference type="EMBL" id="TAA73948.1"/>
    </source>
</evidence>
<proteinExistence type="predicted"/>
<dbReference type="InterPro" id="IPR057661">
    <property type="entry name" value="RsdA/BaiN/AoA(So)_Rossmann"/>
</dbReference>
<dbReference type="InterPro" id="IPR055178">
    <property type="entry name" value="RsdA/BaiN/AoA(So)-like_dom"/>
</dbReference>
<dbReference type="Gene3D" id="3.50.50.60">
    <property type="entry name" value="FAD/NAD(P)-binding domain"/>
    <property type="match status" value="1"/>
</dbReference>
<accession>A0A521FYU5</accession>
<evidence type="ECO:0000259" key="5">
    <source>
        <dbReference type="Pfam" id="PF22780"/>
    </source>
</evidence>
<keyword evidence="3" id="KW-0274">FAD</keyword>
<dbReference type="Pfam" id="PF03486">
    <property type="entry name" value="HI0933_like"/>
    <property type="match status" value="1"/>
</dbReference>
<dbReference type="InterPro" id="IPR004792">
    <property type="entry name" value="BaiN-like"/>
</dbReference>
<sequence length="428" mass="46022">MHRNTQNNAMSRRVIVVGGGAAGLMAAGQAAVNGAEVVLLEKMAQPGRKINISGKGRCNLTNTAELSDFLACFGRNGKFLRQCFQEFFSQDLIRFFEERGVETVTERGGRVFPAQGRAADVVGVFRDWLTNLSVSLRPGSRVEELLIENGHVRGVLCNGNVVSGSAVILATGGASYPATGSSGDGYRLAELVGHSIVPIRPALVPVETGGGLAARLAGLHLRNVGVRLLINGKRKEDAFGELLFMKYGLSGPVILTLSKLMVDALRVGEQVSLLLDLKPALDEPKLDARLLRDFAERRKETMDVVLRGLLPEQMVLVCLEETDIVAARLAGEVSAAERKRLRSWLKSIPFPVTGYRGFKEAIVTAGGVELAEVDSRTMQSKLCAGLYLAGELLDLQADTGGYNLQAAFSTGWLAGKSAAAQLRQQNEF</sequence>
<dbReference type="SUPFAM" id="SSF160996">
    <property type="entry name" value="HI0933 insert domain-like"/>
    <property type="match status" value="1"/>
</dbReference>
<reference evidence="6" key="1">
    <citation type="submission" date="2017-07" db="EMBL/GenBank/DDBJ databases">
        <title>The cable genome - Insights into the physiology and evolution of filamentous bacteria capable of sulfide oxidation via long distance electron transfer.</title>
        <authorList>
            <person name="Thorup C."/>
            <person name="Bjerg J.T."/>
            <person name="Schreiber L."/>
            <person name="Nielsen L.P."/>
            <person name="Kjeldsen K.U."/>
            <person name="Boesen T."/>
            <person name="Boggild A."/>
            <person name="Meysman F."/>
            <person name="Geelhoed J."/>
            <person name="Schramm A."/>
        </authorList>
    </citation>
    <scope>NUCLEOTIDE SEQUENCE [LARGE SCALE GENOMIC DNA]</scope>
    <source>
        <strain evidence="6">GS</strain>
    </source>
</reference>
<evidence type="ECO:0000256" key="3">
    <source>
        <dbReference type="ARBA" id="ARBA00022827"/>
    </source>
</evidence>
<dbReference type="InterPro" id="IPR036188">
    <property type="entry name" value="FAD/NAD-bd_sf"/>
</dbReference>
<dbReference type="Gene3D" id="1.10.8.260">
    <property type="entry name" value="HI0933 insert domain-like"/>
    <property type="match status" value="1"/>
</dbReference>
<name>A0A521FYU5_9BACT</name>
<comment type="cofactor">
    <cofactor evidence="1">
        <name>FAD</name>
        <dbReference type="ChEBI" id="CHEBI:57692"/>
    </cofactor>
</comment>
<dbReference type="SUPFAM" id="SSF51905">
    <property type="entry name" value="FAD/NAD(P)-binding domain"/>
    <property type="match status" value="1"/>
</dbReference>
<dbReference type="NCBIfam" id="TIGR00275">
    <property type="entry name" value="aminoacetone oxidase family FAD-binding enzyme"/>
    <property type="match status" value="1"/>
</dbReference>
<dbReference type="PANTHER" id="PTHR42887:SF2">
    <property type="entry name" value="OS12G0638800 PROTEIN"/>
    <property type="match status" value="1"/>
</dbReference>
<dbReference type="EMBL" id="NQJD01000047">
    <property type="protein sequence ID" value="TAA73948.1"/>
    <property type="molecule type" value="Genomic_DNA"/>
</dbReference>
<dbReference type="PANTHER" id="PTHR42887">
    <property type="entry name" value="OS12G0638800 PROTEIN"/>
    <property type="match status" value="1"/>
</dbReference>
<keyword evidence="7" id="KW-1185">Reference proteome</keyword>
<evidence type="ECO:0000256" key="2">
    <source>
        <dbReference type="ARBA" id="ARBA00022630"/>
    </source>
</evidence>
<dbReference type="Gene3D" id="2.40.30.10">
    <property type="entry name" value="Translation factors"/>
    <property type="match status" value="1"/>
</dbReference>